<organism evidence="1 2">
    <name type="scientific">Pholiota conissans</name>
    <dbReference type="NCBI Taxonomy" id="109636"/>
    <lineage>
        <taxon>Eukaryota</taxon>
        <taxon>Fungi</taxon>
        <taxon>Dikarya</taxon>
        <taxon>Basidiomycota</taxon>
        <taxon>Agaricomycotina</taxon>
        <taxon>Agaricomycetes</taxon>
        <taxon>Agaricomycetidae</taxon>
        <taxon>Agaricales</taxon>
        <taxon>Agaricineae</taxon>
        <taxon>Strophariaceae</taxon>
        <taxon>Pholiota</taxon>
    </lineage>
</organism>
<name>A0A9P6CMQ0_9AGAR</name>
<sequence>MSWLNNGGTTKFEVEITSFVQKVIQAPDFRKEDLDGFDAHRENMRFDKAVANSDLKSQFKESLVDILVPSGSMTVPPKVFTVPGLLHRSLTATIVGAFTDPLSHLLHFSPYKLFHRNPSTQQEERIYGELYTSDAFLAEHDKVQKYGKLPTTDPDCKREKVVAALMFSSDATHLTDFGTAKAWPIYLMLGNLSKYTRSLPNSGAMHHLAYIPSLPDSFNDMVSDFHARWRTQKKEILTHCKRELIQAVWKKILDDEFMHAYHYGVVIQCIDGVERRIYPRFFTYSADYPEKVLLATIRDKGLCPCPRCRVAKSELYLLGRFHDIQVRTNNLREYMLDKVKIARDAIYRLGMGIGSSVVEDLLKPFSAVPTMNAFVDRIGPEFSPSKMLVVDLLHEFELGVWKGLFSQLIRLLYAAGRGIDDPVVILDQRYIVL</sequence>
<dbReference type="AlphaFoldDB" id="A0A9P6CMQ0"/>
<dbReference type="EMBL" id="MU155591">
    <property type="protein sequence ID" value="KAF9472012.1"/>
    <property type="molecule type" value="Genomic_DNA"/>
</dbReference>
<comment type="caution">
    <text evidence="1">The sequence shown here is derived from an EMBL/GenBank/DDBJ whole genome shotgun (WGS) entry which is preliminary data.</text>
</comment>
<proteinExistence type="predicted"/>
<reference evidence="1" key="1">
    <citation type="submission" date="2020-11" db="EMBL/GenBank/DDBJ databases">
        <authorList>
            <consortium name="DOE Joint Genome Institute"/>
            <person name="Ahrendt S."/>
            <person name="Riley R."/>
            <person name="Andreopoulos W."/>
            <person name="Labutti K."/>
            <person name="Pangilinan J."/>
            <person name="Ruiz-Duenas F.J."/>
            <person name="Barrasa J.M."/>
            <person name="Sanchez-Garcia M."/>
            <person name="Camarero S."/>
            <person name="Miyauchi S."/>
            <person name="Serrano A."/>
            <person name="Linde D."/>
            <person name="Babiker R."/>
            <person name="Drula E."/>
            <person name="Ayuso-Fernandez I."/>
            <person name="Pacheco R."/>
            <person name="Padilla G."/>
            <person name="Ferreira P."/>
            <person name="Barriuso J."/>
            <person name="Kellner H."/>
            <person name="Castanera R."/>
            <person name="Alfaro M."/>
            <person name="Ramirez L."/>
            <person name="Pisabarro A.G."/>
            <person name="Kuo A."/>
            <person name="Tritt A."/>
            <person name="Lipzen A."/>
            <person name="He G."/>
            <person name="Yan M."/>
            <person name="Ng V."/>
            <person name="Cullen D."/>
            <person name="Martin F."/>
            <person name="Rosso M.-N."/>
            <person name="Henrissat B."/>
            <person name="Hibbett D."/>
            <person name="Martinez A.T."/>
            <person name="Grigoriev I.V."/>
        </authorList>
    </citation>
    <scope>NUCLEOTIDE SEQUENCE</scope>
    <source>
        <strain evidence="1">CIRM-BRFM 674</strain>
    </source>
</reference>
<evidence type="ECO:0000313" key="2">
    <source>
        <dbReference type="Proteomes" id="UP000807469"/>
    </source>
</evidence>
<gene>
    <name evidence="1" type="ORF">BDN70DRAFT_819285</name>
</gene>
<accession>A0A9P6CMQ0</accession>
<dbReference type="InterPro" id="IPR041078">
    <property type="entry name" value="Plavaka"/>
</dbReference>
<evidence type="ECO:0000313" key="1">
    <source>
        <dbReference type="EMBL" id="KAF9472012.1"/>
    </source>
</evidence>
<dbReference type="OrthoDB" id="3208495at2759"/>
<protein>
    <submittedName>
        <fullName evidence="1">Uncharacterized protein</fullName>
    </submittedName>
</protein>
<keyword evidence="2" id="KW-1185">Reference proteome</keyword>
<dbReference type="Proteomes" id="UP000807469">
    <property type="component" value="Unassembled WGS sequence"/>
</dbReference>
<dbReference type="Pfam" id="PF18759">
    <property type="entry name" value="Plavaka"/>
    <property type="match status" value="1"/>
</dbReference>